<keyword evidence="6 8" id="KW-0539">Nucleus</keyword>
<evidence type="ECO:0000256" key="5">
    <source>
        <dbReference type="ARBA" id="ARBA00022801"/>
    </source>
</evidence>
<proteinExistence type="inferred from homology"/>
<evidence type="ECO:0000313" key="12">
    <source>
        <dbReference type="Proteomes" id="UP000030653"/>
    </source>
</evidence>
<sequence length="300" mass="34424">MNHGEELPPQKRRRLSPPPVNGNGRPAEFLPAPPPRLEPSFIGYDPFDDFTKQVADWIADMIRGKEDVEVEGKIGIVFDELLNRRIDLPVLSETIISPSVKDRRFQSTMTVNQHRHYNDLLNKRVELSATAPPSMFMKFAHTRGIDSFYKVPDDEGKVRVRVSRDEKTGDITESVKKTRLGDMDVLCPRWAFDYRISVNKELPSDPPAQEVRPERLRRKDRVSYTHQAYRIDLTQVYPHPAPAKGEAGITHELEVEFLNSAVLVRECAKRDKGEPSMFDEMIQVFLNNIRILIRSAVPPE</sequence>
<reference evidence="11 12" key="1">
    <citation type="journal article" date="2012" name="Science">
        <title>The Paleozoic origin of enzymatic lignin decomposition reconstructed from 31 fungal genomes.</title>
        <authorList>
            <person name="Floudas D."/>
            <person name="Binder M."/>
            <person name="Riley R."/>
            <person name="Barry K."/>
            <person name="Blanchette R.A."/>
            <person name="Henrissat B."/>
            <person name="Martinez A.T."/>
            <person name="Otillar R."/>
            <person name="Spatafora J.W."/>
            <person name="Yadav J.S."/>
            <person name="Aerts A."/>
            <person name="Benoit I."/>
            <person name="Boyd A."/>
            <person name="Carlson A."/>
            <person name="Copeland A."/>
            <person name="Coutinho P.M."/>
            <person name="de Vries R.P."/>
            <person name="Ferreira P."/>
            <person name="Findley K."/>
            <person name="Foster B."/>
            <person name="Gaskell J."/>
            <person name="Glotzer D."/>
            <person name="Gorecki P."/>
            <person name="Heitman J."/>
            <person name="Hesse C."/>
            <person name="Hori C."/>
            <person name="Igarashi K."/>
            <person name="Jurgens J.A."/>
            <person name="Kallen N."/>
            <person name="Kersten P."/>
            <person name="Kohler A."/>
            <person name="Kuees U."/>
            <person name="Kumar T.K.A."/>
            <person name="Kuo A."/>
            <person name="LaButti K."/>
            <person name="Larrondo L.F."/>
            <person name="Lindquist E."/>
            <person name="Ling A."/>
            <person name="Lombard V."/>
            <person name="Lucas S."/>
            <person name="Lundell T."/>
            <person name="Martin R."/>
            <person name="McLaughlin D.J."/>
            <person name="Morgenstern I."/>
            <person name="Morin E."/>
            <person name="Murat C."/>
            <person name="Nagy L.G."/>
            <person name="Nolan M."/>
            <person name="Ohm R.A."/>
            <person name="Patyshakuliyeva A."/>
            <person name="Rokas A."/>
            <person name="Ruiz-Duenas F.J."/>
            <person name="Sabat G."/>
            <person name="Salamov A."/>
            <person name="Samejima M."/>
            <person name="Schmutz J."/>
            <person name="Slot J.C."/>
            <person name="St John F."/>
            <person name="Stenlid J."/>
            <person name="Sun H."/>
            <person name="Sun S."/>
            <person name="Syed K."/>
            <person name="Tsang A."/>
            <person name="Wiebenga A."/>
            <person name="Young D."/>
            <person name="Pisabarro A."/>
            <person name="Eastwood D.C."/>
            <person name="Martin F."/>
            <person name="Cullen D."/>
            <person name="Grigoriev I.V."/>
            <person name="Hibbett D.S."/>
        </authorList>
    </citation>
    <scope>NUCLEOTIDE SEQUENCE [LARGE SCALE GENOMIC DNA]</scope>
    <source>
        <strain evidence="11 12">DJM-731 SS1</strain>
    </source>
</reference>
<dbReference type="GO" id="GO:0031533">
    <property type="term" value="C:mRNA capping enzyme complex"/>
    <property type="evidence" value="ECO:0007669"/>
    <property type="project" value="UniProtKB-UniRule"/>
</dbReference>
<dbReference type="PANTHER" id="PTHR28118">
    <property type="entry name" value="POLYNUCLEOTIDE 5'-TRIPHOSPHATASE-RELATED"/>
    <property type="match status" value="1"/>
</dbReference>
<keyword evidence="4 8" id="KW-0507">mRNA processing</keyword>
<dbReference type="GeneID" id="63691361"/>
<comment type="function">
    <text evidence="8">First step of mRNA capping. Converts the 5'-triphosphate end of a nascent mRNA chain into a diphosphate end.</text>
</comment>
<comment type="subcellular location">
    <subcellularLocation>
        <location evidence="2 8">Nucleus</location>
    </subcellularLocation>
</comment>
<evidence type="ECO:0000256" key="7">
    <source>
        <dbReference type="ARBA" id="ARBA00047740"/>
    </source>
</evidence>
<dbReference type="OrthoDB" id="272147at2759"/>
<dbReference type="STRING" id="1858805.M5FYH4"/>
<keyword evidence="8" id="KW-0506">mRNA capping</keyword>
<feature type="domain" description="mRNA triphosphatase Cet1-like" evidence="10">
    <location>
        <begin position="48"/>
        <end position="257"/>
    </location>
</feature>
<comment type="similarity">
    <text evidence="3 8">Belongs to the fungal TPase family.</text>
</comment>
<dbReference type="InterPro" id="IPR004206">
    <property type="entry name" value="mRNA_triPase_Cet1"/>
</dbReference>
<evidence type="ECO:0000256" key="1">
    <source>
        <dbReference type="ARBA" id="ARBA00001946"/>
    </source>
</evidence>
<dbReference type="GO" id="GO:0004651">
    <property type="term" value="F:polynucleotide 5'-phosphatase activity"/>
    <property type="evidence" value="ECO:0007669"/>
    <property type="project" value="UniProtKB-UniRule"/>
</dbReference>
<dbReference type="EC" id="3.6.1.74" evidence="8"/>
<protein>
    <recommendedName>
        <fullName evidence="8">mRNA-capping enzyme subunit beta</fullName>
        <ecNumber evidence="8">3.6.1.74</ecNumber>
    </recommendedName>
    <alternativeName>
        <fullName evidence="8">mRNA 5'-phosphatase</fullName>
    </alternativeName>
    <alternativeName>
        <fullName evidence="8">mRNA 5'-triphosphate monophosphatase</fullName>
    </alternativeName>
</protein>
<evidence type="ECO:0000256" key="3">
    <source>
        <dbReference type="ARBA" id="ARBA00006345"/>
    </source>
</evidence>
<evidence type="ECO:0000256" key="8">
    <source>
        <dbReference type="RuleBase" id="RU367053"/>
    </source>
</evidence>
<dbReference type="RefSeq" id="XP_040629990.1">
    <property type="nucleotide sequence ID" value="XM_040776299.1"/>
</dbReference>
<keyword evidence="5 8" id="KW-0378">Hydrolase</keyword>
<dbReference type="HOGENOM" id="CLU_018004_1_0_1"/>
<dbReference type="SUPFAM" id="SSF55154">
    <property type="entry name" value="CYTH-like phosphatases"/>
    <property type="match status" value="1"/>
</dbReference>
<dbReference type="Proteomes" id="UP000030653">
    <property type="component" value="Unassembled WGS sequence"/>
</dbReference>
<accession>M5FYH4</accession>
<evidence type="ECO:0000256" key="9">
    <source>
        <dbReference type="SAM" id="MobiDB-lite"/>
    </source>
</evidence>
<dbReference type="GO" id="GO:0140818">
    <property type="term" value="F:mRNA 5'-triphosphate monophosphatase activity"/>
    <property type="evidence" value="ECO:0007669"/>
    <property type="project" value="UniProtKB-EC"/>
</dbReference>
<evidence type="ECO:0000256" key="6">
    <source>
        <dbReference type="ARBA" id="ARBA00023242"/>
    </source>
</evidence>
<dbReference type="InterPro" id="IPR033469">
    <property type="entry name" value="CYTH-like_dom_sf"/>
</dbReference>
<evidence type="ECO:0000256" key="2">
    <source>
        <dbReference type="ARBA" id="ARBA00004123"/>
    </source>
</evidence>
<dbReference type="GO" id="GO:0006370">
    <property type="term" value="P:7-methylguanosine mRNA capping"/>
    <property type="evidence" value="ECO:0007669"/>
    <property type="project" value="UniProtKB-UniRule"/>
</dbReference>
<dbReference type="InterPro" id="IPR040343">
    <property type="entry name" value="Cet1/Ctl1"/>
</dbReference>
<evidence type="ECO:0000256" key="4">
    <source>
        <dbReference type="ARBA" id="ARBA00022664"/>
    </source>
</evidence>
<name>M5FYH4_DACPD</name>
<dbReference type="PANTHER" id="PTHR28118:SF1">
    <property type="entry name" value="POLYNUCLEOTIDE 5'-TRIPHOSPHATASE CTL1-RELATED"/>
    <property type="match status" value="1"/>
</dbReference>
<dbReference type="OMA" id="HHMIMTR"/>
<dbReference type="Gene3D" id="3.20.100.10">
    <property type="entry name" value="mRNA triphosphatase Cet1-like"/>
    <property type="match status" value="1"/>
</dbReference>
<gene>
    <name evidence="11" type="ORF">DACRYDRAFT_77954</name>
</gene>
<evidence type="ECO:0000313" key="11">
    <source>
        <dbReference type="EMBL" id="EJU03096.1"/>
    </source>
</evidence>
<feature type="region of interest" description="Disordered" evidence="9">
    <location>
        <begin position="1"/>
        <end position="35"/>
    </location>
</feature>
<organism evidence="11 12">
    <name type="scientific">Dacryopinax primogenitus (strain DJM 731)</name>
    <name type="common">Brown rot fungus</name>
    <dbReference type="NCBI Taxonomy" id="1858805"/>
    <lineage>
        <taxon>Eukaryota</taxon>
        <taxon>Fungi</taxon>
        <taxon>Dikarya</taxon>
        <taxon>Basidiomycota</taxon>
        <taxon>Agaricomycotina</taxon>
        <taxon>Dacrymycetes</taxon>
        <taxon>Dacrymycetales</taxon>
        <taxon>Dacrymycetaceae</taxon>
        <taxon>Dacryopinax</taxon>
    </lineage>
</organism>
<dbReference type="CDD" id="cd07470">
    <property type="entry name" value="CYTH-like_mRNA_RTPase"/>
    <property type="match status" value="1"/>
</dbReference>
<dbReference type="EMBL" id="JH795860">
    <property type="protein sequence ID" value="EJU03096.1"/>
    <property type="molecule type" value="Genomic_DNA"/>
</dbReference>
<comment type="catalytic activity">
    <reaction evidence="7">
        <text>a 5'-end triphospho-ribonucleoside in mRNA + H2O = a 5'-end diphospho-ribonucleoside in mRNA + phosphate + H(+)</text>
        <dbReference type="Rhea" id="RHEA:67004"/>
        <dbReference type="Rhea" id="RHEA-COMP:17164"/>
        <dbReference type="Rhea" id="RHEA-COMP:17165"/>
        <dbReference type="ChEBI" id="CHEBI:15377"/>
        <dbReference type="ChEBI" id="CHEBI:15378"/>
        <dbReference type="ChEBI" id="CHEBI:43474"/>
        <dbReference type="ChEBI" id="CHEBI:167616"/>
        <dbReference type="ChEBI" id="CHEBI:167618"/>
        <dbReference type="EC" id="3.6.1.74"/>
    </reaction>
    <physiologicalReaction direction="left-to-right" evidence="7">
        <dbReference type="Rhea" id="RHEA:67005"/>
    </physiologicalReaction>
</comment>
<keyword evidence="12" id="KW-1185">Reference proteome</keyword>
<evidence type="ECO:0000259" key="10">
    <source>
        <dbReference type="Pfam" id="PF02940"/>
    </source>
</evidence>
<dbReference type="Pfam" id="PF02940">
    <property type="entry name" value="mRNA_triPase"/>
    <property type="match status" value="1"/>
</dbReference>
<dbReference type="InterPro" id="IPR037009">
    <property type="entry name" value="mRNA_triPase_Cet1_sf"/>
</dbReference>
<comment type="subunit">
    <text evidence="8">Heterodimer. The mRNA-capping enzyme is composed of two separate chains alpha and beta, respectively a mRNA guanylyltransferase and an mRNA 5'-triphosphate monophosphatase.</text>
</comment>
<comment type="cofactor">
    <cofactor evidence="1 8">
        <name>Mg(2+)</name>
        <dbReference type="ChEBI" id="CHEBI:18420"/>
    </cofactor>
</comment>
<dbReference type="AlphaFoldDB" id="M5FYH4"/>